<dbReference type="Gene3D" id="3.30.950.10">
    <property type="entry name" value="Methyltransferase, Cobalt-precorrin-4 Transmethylase, Domain 2"/>
    <property type="match status" value="1"/>
</dbReference>
<dbReference type="InterPro" id="IPR006363">
    <property type="entry name" value="Cbl_synth_CobJ/CibH_dom"/>
</dbReference>
<evidence type="ECO:0000256" key="5">
    <source>
        <dbReference type="ARBA" id="ARBA00022691"/>
    </source>
</evidence>
<dbReference type="CDD" id="cd11646">
    <property type="entry name" value="Precorrin_3B_C17_MT"/>
    <property type="match status" value="1"/>
</dbReference>
<dbReference type="PANTHER" id="PTHR47036:SF1">
    <property type="entry name" value="COBALT-FACTOR III C(17)-METHYLTRANSFERASE-RELATED"/>
    <property type="match status" value="1"/>
</dbReference>
<feature type="domain" description="HTH cro/C1-type" evidence="6">
    <location>
        <begin position="229"/>
        <end position="271"/>
    </location>
</feature>
<reference evidence="7" key="2">
    <citation type="journal article" date="2022" name="Microbiol. Resour. Announc.">
        <title>Metagenome Sequencing to Explore Phylogenomics of Terrestrial Cyanobacteria.</title>
        <authorList>
            <person name="Ward R.D."/>
            <person name="Stajich J.E."/>
            <person name="Johansen J.R."/>
            <person name="Huntemann M."/>
            <person name="Clum A."/>
            <person name="Foster B."/>
            <person name="Foster B."/>
            <person name="Roux S."/>
            <person name="Palaniappan K."/>
            <person name="Varghese N."/>
            <person name="Mukherjee S."/>
            <person name="Reddy T.B.K."/>
            <person name="Daum C."/>
            <person name="Copeland A."/>
            <person name="Chen I.A."/>
            <person name="Ivanova N.N."/>
            <person name="Kyrpides N.C."/>
            <person name="Shapiro N."/>
            <person name="Eloe-Fadrosh E.A."/>
            <person name="Pietrasiak N."/>
        </authorList>
    </citation>
    <scope>NUCLEOTIDE SEQUENCE</scope>
    <source>
        <strain evidence="7">GSE-NOS-MK-12-04C</strain>
    </source>
</reference>
<dbReference type="InterPro" id="IPR001387">
    <property type="entry name" value="Cro/C1-type_HTH"/>
</dbReference>
<dbReference type="NCBIfam" id="TIGR01466">
    <property type="entry name" value="cobJ_cbiH"/>
    <property type="match status" value="1"/>
</dbReference>
<dbReference type="PROSITE" id="PS50943">
    <property type="entry name" value="HTH_CROC1"/>
    <property type="match status" value="1"/>
</dbReference>
<dbReference type="Gene3D" id="3.40.1010.10">
    <property type="entry name" value="Cobalt-precorrin-4 Transmethylase, Domain 1"/>
    <property type="match status" value="1"/>
</dbReference>
<dbReference type="PANTHER" id="PTHR47036">
    <property type="entry name" value="COBALT-FACTOR III C(17)-METHYLTRANSFERASE-RELATED"/>
    <property type="match status" value="1"/>
</dbReference>
<reference evidence="7" key="1">
    <citation type="submission" date="2021-05" db="EMBL/GenBank/DDBJ databases">
        <authorList>
            <person name="Pietrasiak N."/>
            <person name="Ward R."/>
            <person name="Stajich J.E."/>
            <person name="Kurbessoian T."/>
        </authorList>
    </citation>
    <scope>NUCLEOTIDE SEQUENCE</scope>
    <source>
        <strain evidence="7">GSE-NOS-MK-12-04C</strain>
    </source>
</reference>
<dbReference type="EC" id="2.1.1.131" evidence="7"/>
<sequence length="580" mass="61819">MKDSPAIIILGQNSLPLARQLTTALPGAKLYGLSERTTGVDVSFTNFGDTLRELFAAGTPIIGICAAGILIRTLAPMLTDKRQEPPVLAVAEDGSAVVPLLGGLHGVNEMARQIATVLGVEAAITTTGDIRFRTALLSPPKGYHLANPEDAKKFISDLLGGATVRVLGTASWLTEGNLPIKADGNLLIQVTEKSVELTGNCLVYHPATLALGISGVSGVSVGEAVDFIQEMLADAGLSKKAIAGVFSDDAQISNSIIQAIAQNFHVPARFFNNLEIKAGHDIIAQEAALTASGVASNLIASKVSPQITCCISISPEIINPETLGRSRGQLYIVGIGPGGQQWMSPQVKEILRNITDLVGYSTYLNLAGSLLPGQKRHDSDNREEIARARLALDLAATGRKVAVISSGDPGIYAMAAAVFEVLDQEANPKWDSIDIQVAPGISAVQAAAAQIGAPIGHDFCLISLSDILKPWSIIEKRITAAAEADFAIAFYNPVSKQRTWQLTKAREILLQYRSGDTPVVLARNVSRVGEEIKVRRLEELSEEEVDMRTLVLVGSSKTRIVPRKDGGVWVYTPRRYDIDG</sequence>
<dbReference type="InterPro" id="IPR000878">
    <property type="entry name" value="4pyrrol_Mease"/>
</dbReference>
<name>A0A951QHJ1_9CYAN</name>
<dbReference type="Pfam" id="PF00590">
    <property type="entry name" value="TP_methylase"/>
    <property type="match status" value="1"/>
</dbReference>
<organism evidence="7 8">
    <name type="scientific">Cyanomargarita calcarea GSE-NOS-MK-12-04C</name>
    <dbReference type="NCBI Taxonomy" id="2839659"/>
    <lineage>
        <taxon>Bacteria</taxon>
        <taxon>Bacillati</taxon>
        <taxon>Cyanobacteriota</taxon>
        <taxon>Cyanophyceae</taxon>
        <taxon>Nostocales</taxon>
        <taxon>Cyanomargaritaceae</taxon>
        <taxon>Cyanomargarita</taxon>
    </lineage>
</organism>
<dbReference type="InterPro" id="IPR014776">
    <property type="entry name" value="4pyrrole_Mease_sub2"/>
</dbReference>
<keyword evidence="2" id="KW-0169">Cobalamin biosynthesis</keyword>
<dbReference type="EMBL" id="JAHHGZ010000001">
    <property type="protein sequence ID" value="MBW4666005.1"/>
    <property type="molecule type" value="Genomic_DNA"/>
</dbReference>
<keyword evidence="5" id="KW-0949">S-adenosyl-L-methionine</keyword>
<dbReference type="AlphaFoldDB" id="A0A951QHJ1"/>
<dbReference type="SUPFAM" id="SSF159664">
    <property type="entry name" value="CobE/GbiG C-terminal domain-like"/>
    <property type="match status" value="1"/>
</dbReference>
<dbReference type="GO" id="GO:0030789">
    <property type="term" value="F:precorrin-3B C17-methyltransferase activity"/>
    <property type="evidence" value="ECO:0007669"/>
    <property type="project" value="UniProtKB-EC"/>
</dbReference>
<dbReference type="InterPro" id="IPR021744">
    <property type="entry name" value="CbiG_N"/>
</dbReference>
<dbReference type="GO" id="GO:0032259">
    <property type="term" value="P:methylation"/>
    <property type="evidence" value="ECO:0007669"/>
    <property type="project" value="UniProtKB-KW"/>
</dbReference>
<evidence type="ECO:0000256" key="4">
    <source>
        <dbReference type="ARBA" id="ARBA00022679"/>
    </source>
</evidence>
<dbReference type="Gene3D" id="3.40.50.11220">
    <property type="match status" value="1"/>
</dbReference>
<dbReference type="InterPro" id="IPR014777">
    <property type="entry name" value="4pyrrole_Mease_sub1"/>
</dbReference>
<dbReference type="InterPro" id="IPR036518">
    <property type="entry name" value="CobE/GbiG_C_sf"/>
</dbReference>
<protein>
    <submittedName>
        <fullName evidence="7">Precorrin-3B C(17)-methyltransferase</fullName>
        <ecNumber evidence="7">2.1.1.131</ecNumber>
    </submittedName>
</protein>
<comment type="caution">
    <text evidence="7">The sequence shown here is derived from an EMBL/GenBank/DDBJ whole genome shotgun (WGS) entry which is preliminary data.</text>
</comment>
<keyword evidence="3 7" id="KW-0489">Methyltransferase</keyword>
<dbReference type="InterPro" id="IPR035996">
    <property type="entry name" value="4pyrrol_Methylase_sf"/>
</dbReference>
<evidence type="ECO:0000256" key="1">
    <source>
        <dbReference type="ARBA" id="ARBA00004953"/>
    </source>
</evidence>
<keyword evidence="4 7" id="KW-0808">Transferase</keyword>
<evidence type="ECO:0000259" key="6">
    <source>
        <dbReference type="PROSITE" id="PS50943"/>
    </source>
</evidence>
<proteinExistence type="predicted"/>
<dbReference type="Proteomes" id="UP000729701">
    <property type="component" value="Unassembled WGS sequence"/>
</dbReference>
<dbReference type="SUPFAM" id="SSF159672">
    <property type="entry name" value="CbiG N-terminal domain-like"/>
    <property type="match status" value="1"/>
</dbReference>
<dbReference type="Pfam" id="PF11760">
    <property type="entry name" value="CbiG_N"/>
    <property type="match status" value="1"/>
</dbReference>
<accession>A0A951QHJ1</accession>
<evidence type="ECO:0000256" key="2">
    <source>
        <dbReference type="ARBA" id="ARBA00022573"/>
    </source>
</evidence>
<evidence type="ECO:0000313" key="7">
    <source>
        <dbReference type="EMBL" id="MBW4666005.1"/>
    </source>
</evidence>
<comment type="pathway">
    <text evidence="1">Cofactor biosynthesis; adenosylcobalamin biosynthesis.</text>
</comment>
<dbReference type="SUPFAM" id="SSF53790">
    <property type="entry name" value="Tetrapyrrole methylase"/>
    <property type="match status" value="1"/>
</dbReference>
<evidence type="ECO:0000313" key="8">
    <source>
        <dbReference type="Proteomes" id="UP000729701"/>
    </source>
</evidence>
<dbReference type="InterPro" id="IPR038029">
    <property type="entry name" value="GbiG_N_sf"/>
</dbReference>
<evidence type="ECO:0000256" key="3">
    <source>
        <dbReference type="ARBA" id="ARBA00022603"/>
    </source>
</evidence>
<dbReference type="InterPro" id="IPR051810">
    <property type="entry name" value="Precorrin_MeTrfase"/>
</dbReference>
<dbReference type="Gene3D" id="3.30.420.180">
    <property type="entry name" value="CobE/GbiG C-terminal domain"/>
    <property type="match status" value="1"/>
</dbReference>
<gene>
    <name evidence="7" type="primary">cobJ</name>
    <name evidence="7" type="ORF">KME60_00825</name>
</gene>
<dbReference type="GO" id="GO:0009236">
    <property type="term" value="P:cobalamin biosynthetic process"/>
    <property type="evidence" value="ECO:0007669"/>
    <property type="project" value="UniProtKB-KW"/>
</dbReference>